<keyword evidence="2" id="KW-0966">Cell projection</keyword>
<dbReference type="Proteomes" id="UP000886818">
    <property type="component" value="Chromosome"/>
</dbReference>
<evidence type="ECO:0000313" key="2">
    <source>
        <dbReference type="EMBL" id="QXM07421.1"/>
    </source>
</evidence>
<evidence type="ECO:0000256" key="1">
    <source>
        <dbReference type="SAM" id="MobiDB-lite"/>
    </source>
</evidence>
<sequence>MGNDLGADRNTEEAVQNTEAAQSKRENFPGEHQLIEAIEKSNKDLKLDNTSLHFSIHEKTKQIMVKIIDNETKETIREIPSEKILDMVAAMMERTGLFVDQKA</sequence>
<keyword evidence="3" id="KW-1185">Reference proteome</keyword>
<dbReference type="Pfam" id="PF03646">
    <property type="entry name" value="FlaG"/>
    <property type="match status" value="1"/>
</dbReference>
<proteinExistence type="predicted"/>
<reference evidence="2" key="1">
    <citation type="submission" date="2021-07" db="EMBL/GenBank/DDBJ databases">
        <title>Complete genome sequence of Crassaminicella sp. 143-21, isolated from a deep-sea hydrothermal vent.</title>
        <authorList>
            <person name="Li X."/>
        </authorList>
    </citation>
    <scope>NUCLEOTIDE SEQUENCE</scope>
    <source>
        <strain evidence="2">143-21</strain>
    </source>
</reference>
<name>A0ABX8RF55_9CLOT</name>
<dbReference type="EMBL" id="CP078093">
    <property type="protein sequence ID" value="QXM07421.1"/>
    <property type="molecule type" value="Genomic_DNA"/>
</dbReference>
<keyword evidence="2" id="KW-0969">Cilium</keyword>
<feature type="compositionally biased region" description="Basic and acidic residues" evidence="1">
    <location>
        <begin position="1"/>
        <end position="12"/>
    </location>
</feature>
<dbReference type="PANTHER" id="PTHR37166:SF1">
    <property type="entry name" value="PROTEIN FLAG"/>
    <property type="match status" value="1"/>
</dbReference>
<dbReference type="PANTHER" id="PTHR37166">
    <property type="entry name" value="PROTEIN FLAG"/>
    <property type="match status" value="1"/>
</dbReference>
<protein>
    <submittedName>
        <fullName evidence="2">Flagellar protein FlaG</fullName>
    </submittedName>
</protein>
<feature type="region of interest" description="Disordered" evidence="1">
    <location>
        <begin position="1"/>
        <end position="30"/>
    </location>
</feature>
<dbReference type="InterPro" id="IPR005186">
    <property type="entry name" value="FlaG"/>
</dbReference>
<accession>A0ABX8RF55</accession>
<evidence type="ECO:0000313" key="3">
    <source>
        <dbReference type="Proteomes" id="UP000886818"/>
    </source>
</evidence>
<gene>
    <name evidence="2" type="ORF">KVH43_07230</name>
</gene>
<keyword evidence="2" id="KW-0282">Flagellum</keyword>
<organism evidence="2 3">
    <name type="scientific">Crassaminicella indica</name>
    <dbReference type="NCBI Taxonomy" id="2855394"/>
    <lineage>
        <taxon>Bacteria</taxon>
        <taxon>Bacillati</taxon>
        <taxon>Bacillota</taxon>
        <taxon>Clostridia</taxon>
        <taxon>Eubacteriales</taxon>
        <taxon>Clostridiaceae</taxon>
        <taxon>Crassaminicella</taxon>
    </lineage>
</organism>